<dbReference type="RefSeq" id="WP_090354050.1">
    <property type="nucleotide sequence ID" value="NZ_FMUB01000002.1"/>
</dbReference>
<evidence type="ECO:0000256" key="1">
    <source>
        <dbReference type="SAM" id="MobiDB-lite"/>
    </source>
</evidence>
<gene>
    <name evidence="2" type="ORF">SAMN02799620_00794</name>
</gene>
<evidence type="ECO:0000313" key="2">
    <source>
        <dbReference type="EMBL" id="SCX05997.1"/>
    </source>
</evidence>
<organism evidence="2 3">
    <name type="scientific">Mycolicibacterium fluoranthenivorans</name>
    <dbReference type="NCBI Taxonomy" id="258505"/>
    <lineage>
        <taxon>Bacteria</taxon>
        <taxon>Bacillati</taxon>
        <taxon>Actinomycetota</taxon>
        <taxon>Actinomycetes</taxon>
        <taxon>Mycobacteriales</taxon>
        <taxon>Mycobacteriaceae</taxon>
        <taxon>Mycolicibacterium</taxon>
    </lineage>
</organism>
<feature type="compositionally biased region" description="Basic and acidic residues" evidence="1">
    <location>
        <begin position="208"/>
        <end position="226"/>
    </location>
</feature>
<dbReference type="Proteomes" id="UP000199707">
    <property type="component" value="Unassembled WGS sequence"/>
</dbReference>
<feature type="region of interest" description="Disordered" evidence="1">
    <location>
        <begin position="202"/>
        <end position="264"/>
    </location>
</feature>
<accession>A0A1G4VFI8</accession>
<name>A0A1G4VFI8_9MYCO</name>
<dbReference type="EMBL" id="FMUB01000002">
    <property type="protein sequence ID" value="SCX05997.1"/>
    <property type="molecule type" value="Genomic_DNA"/>
</dbReference>
<sequence length="264" mass="29832">MTRNPVEAEAAGQEFVTADYRGHEFLVPLDLDRWPLDDIRRCRLLNTTTKQIVVDQKLLVFALRELLGAQWPAFVAVSPKKRHLVPASNAFAAAVGVPGDDDVATDIAFGGIPRLLNLIDQWPGKVESDLNRFWHIDYRDRWRFTRRGQRKLTLRQIHERLSNLPVDSALAIAMNNGRLHYSNTDLVLMDLFELFAKRRHPSRPMTAAEKKARDAATAKAENDQAAHKARMDKRRAAQQKTTALSSARANALRAQQEETAHAQG</sequence>
<feature type="compositionally biased region" description="Low complexity" evidence="1">
    <location>
        <begin position="241"/>
        <end position="254"/>
    </location>
</feature>
<feature type="compositionally biased region" description="Basic residues" evidence="1">
    <location>
        <begin position="227"/>
        <end position="237"/>
    </location>
</feature>
<protein>
    <submittedName>
        <fullName evidence="2">Uncharacterized protein</fullName>
    </submittedName>
</protein>
<dbReference type="AlphaFoldDB" id="A0A1G4VFI8"/>
<evidence type="ECO:0000313" key="3">
    <source>
        <dbReference type="Proteomes" id="UP000199707"/>
    </source>
</evidence>
<dbReference type="STRING" id="1502745.SAMN02799620_00794"/>
<reference evidence="3" key="1">
    <citation type="submission" date="2016-10" db="EMBL/GenBank/DDBJ databases">
        <authorList>
            <person name="Varghese N."/>
            <person name="Submissions S."/>
        </authorList>
    </citation>
    <scope>NUCLEOTIDE SEQUENCE [LARGE SCALE GENOMIC DNA]</scope>
    <source>
        <strain evidence="3">UNC267MFSha1.1M11</strain>
    </source>
</reference>
<feature type="compositionally biased region" description="Basic and acidic residues" evidence="1">
    <location>
        <begin position="255"/>
        <end position="264"/>
    </location>
</feature>
<proteinExistence type="predicted"/>